<feature type="region of interest" description="Disordered" evidence="1">
    <location>
        <begin position="83"/>
        <end position="204"/>
    </location>
</feature>
<feature type="compositionally biased region" description="Pro residues" evidence="1">
    <location>
        <begin position="86"/>
        <end position="96"/>
    </location>
</feature>
<sequence length="495" mass="54594">MPSIPQLFKWSPRPDDHLNTASPNPADSPASQFSSRFNPFSTLHTNVRSMINGSSVYSQSPNPNRNSTFLTPKIPFLERFRRDHPPAPIAVPGPNDPPRESSDSRSPLQPQHTAGSYMRTIAPLRDPRETEGRTVYNSGPRQEDGMGRHPADVPLDYGGSGAPATGGHEVQSGESLEEINERRRRRRRRRRRHHNHTRNRNDAWVRGRSKRSCMSAIKGTAARGKLIACVISGLFLVTVLAIYLALALARTDLGQEVHVLFIMVVLVTTIFFCHSLIRLCMLILHPPAHDPTQQADIPAMTGPEGFQPMRPIQVHLARDEDLDDGYDEERELDAGTNDRENEQLREKPVLQPPPAYGLWRSSVRVDPNLLHWQRVNNAEPLPANARSVSAMSTNSRIPASRNGSVSSASPDAAAAAPPAAALAEENPTAPRPPSYVSEDGVSYIVEAAPRSTVAMSHTGVSDIHPAWRPGYAVSEVAMDEWPRGAQGPVQVQVWR</sequence>
<feature type="transmembrane region" description="Helical" evidence="2">
    <location>
        <begin position="226"/>
        <end position="246"/>
    </location>
</feature>
<feature type="compositionally biased region" description="Polar residues" evidence="1">
    <location>
        <begin position="19"/>
        <end position="39"/>
    </location>
</feature>
<accession>A0A6A5TRT8</accession>
<gene>
    <name evidence="3" type="ORF">CC80DRAFT_549577</name>
</gene>
<feature type="compositionally biased region" description="Basic residues" evidence="1">
    <location>
        <begin position="182"/>
        <end position="198"/>
    </location>
</feature>
<evidence type="ECO:0000256" key="1">
    <source>
        <dbReference type="SAM" id="MobiDB-lite"/>
    </source>
</evidence>
<reference evidence="3" key="1">
    <citation type="journal article" date="2020" name="Stud. Mycol.">
        <title>101 Dothideomycetes genomes: a test case for predicting lifestyles and emergence of pathogens.</title>
        <authorList>
            <person name="Haridas S."/>
            <person name="Albert R."/>
            <person name="Binder M."/>
            <person name="Bloem J."/>
            <person name="Labutti K."/>
            <person name="Salamov A."/>
            <person name="Andreopoulos B."/>
            <person name="Baker S."/>
            <person name="Barry K."/>
            <person name="Bills G."/>
            <person name="Bluhm B."/>
            <person name="Cannon C."/>
            <person name="Castanera R."/>
            <person name="Culley D."/>
            <person name="Daum C."/>
            <person name="Ezra D."/>
            <person name="Gonzalez J."/>
            <person name="Henrissat B."/>
            <person name="Kuo A."/>
            <person name="Liang C."/>
            <person name="Lipzen A."/>
            <person name="Lutzoni F."/>
            <person name="Magnuson J."/>
            <person name="Mondo S."/>
            <person name="Nolan M."/>
            <person name="Ohm R."/>
            <person name="Pangilinan J."/>
            <person name="Park H.-J."/>
            <person name="Ramirez L."/>
            <person name="Alfaro M."/>
            <person name="Sun H."/>
            <person name="Tritt A."/>
            <person name="Yoshinaga Y."/>
            <person name="Zwiers L.-H."/>
            <person name="Turgeon B."/>
            <person name="Goodwin S."/>
            <person name="Spatafora J."/>
            <person name="Crous P."/>
            <person name="Grigoriev I."/>
        </authorList>
    </citation>
    <scope>NUCLEOTIDE SEQUENCE</scope>
    <source>
        <strain evidence="3">CBS 675.92</strain>
    </source>
</reference>
<dbReference type="EMBL" id="ML976995">
    <property type="protein sequence ID" value="KAF1955375.1"/>
    <property type="molecule type" value="Genomic_DNA"/>
</dbReference>
<feature type="compositionally biased region" description="Basic and acidic residues" evidence="1">
    <location>
        <begin position="141"/>
        <end position="151"/>
    </location>
</feature>
<feature type="compositionally biased region" description="Polar residues" evidence="1">
    <location>
        <begin position="386"/>
        <end position="405"/>
    </location>
</feature>
<organism evidence="3 4">
    <name type="scientific">Byssothecium circinans</name>
    <dbReference type="NCBI Taxonomy" id="147558"/>
    <lineage>
        <taxon>Eukaryota</taxon>
        <taxon>Fungi</taxon>
        <taxon>Dikarya</taxon>
        <taxon>Ascomycota</taxon>
        <taxon>Pezizomycotina</taxon>
        <taxon>Dothideomycetes</taxon>
        <taxon>Pleosporomycetidae</taxon>
        <taxon>Pleosporales</taxon>
        <taxon>Massarineae</taxon>
        <taxon>Massarinaceae</taxon>
        <taxon>Byssothecium</taxon>
    </lineage>
</organism>
<feature type="compositionally biased region" description="Low complexity" evidence="1">
    <location>
        <begin position="406"/>
        <end position="423"/>
    </location>
</feature>
<keyword evidence="2" id="KW-0472">Membrane</keyword>
<evidence type="ECO:0000313" key="4">
    <source>
        <dbReference type="Proteomes" id="UP000800035"/>
    </source>
</evidence>
<feature type="region of interest" description="Disordered" evidence="1">
    <location>
        <begin position="1"/>
        <end position="39"/>
    </location>
</feature>
<evidence type="ECO:0000313" key="3">
    <source>
        <dbReference type="EMBL" id="KAF1955375.1"/>
    </source>
</evidence>
<keyword evidence="2" id="KW-1133">Transmembrane helix</keyword>
<dbReference type="OrthoDB" id="5417811at2759"/>
<keyword evidence="2" id="KW-0812">Transmembrane</keyword>
<dbReference type="Proteomes" id="UP000800035">
    <property type="component" value="Unassembled WGS sequence"/>
</dbReference>
<feature type="region of interest" description="Disordered" evidence="1">
    <location>
        <begin position="386"/>
        <end position="435"/>
    </location>
</feature>
<keyword evidence="4" id="KW-1185">Reference proteome</keyword>
<proteinExistence type="predicted"/>
<dbReference type="AlphaFoldDB" id="A0A6A5TRT8"/>
<name>A0A6A5TRT8_9PLEO</name>
<evidence type="ECO:0000256" key="2">
    <source>
        <dbReference type="SAM" id="Phobius"/>
    </source>
</evidence>
<feature type="transmembrane region" description="Helical" evidence="2">
    <location>
        <begin position="258"/>
        <end position="277"/>
    </location>
</feature>
<protein>
    <submittedName>
        <fullName evidence="3">Uncharacterized protein</fullName>
    </submittedName>
</protein>